<proteinExistence type="predicted"/>
<name>A0A9N9JTY8_9GLOM</name>
<feature type="non-terminal residue" evidence="1">
    <location>
        <position position="1"/>
    </location>
</feature>
<dbReference type="OrthoDB" id="2420292at2759"/>
<sequence>PEFAFIKAFNHYLNKDTAFEIKKLTLPLKFYMWALKKYGPDAQIANLCFEDIFKARVSLDLQLHQNVNADIPTGINQHGFQ</sequence>
<evidence type="ECO:0000313" key="1">
    <source>
        <dbReference type="EMBL" id="CAG8793914.1"/>
    </source>
</evidence>
<accession>A0A9N9JTY8</accession>
<comment type="caution">
    <text evidence="1">The sequence shown here is derived from an EMBL/GenBank/DDBJ whole genome shotgun (WGS) entry which is preliminary data.</text>
</comment>
<evidence type="ECO:0000313" key="2">
    <source>
        <dbReference type="Proteomes" id="UP000789405"/>
    </source>
</evidence>
<protein>
    <submittedName>
        <fullName evidence="1">14585_t:CDS:1</fullName>
    </submittedName>
</protein>
<keyword evidence="2" id="KW-1185">Reference proteome</keyword>
<organism evidence="1 2">
    <name type="scientific">Dentiscutata erythropus</name>
    <dbReference type="NCBI Taxonomy" id="1348616"/>
    <lineage>
        <taxon>Eukaryota</taxon>
        <taxon>Fungi</taxon>
        <taxon>Fungi incertae sedis</taxon>
        <taxon>Mucoromycota</taxon>
        <taxon>Glomeromycotina</taxon>
        <taxon>Glomeromycetes</taxon>
        <taxon>Diversisporales</taxon>
        <taxon>Gigasporaceae</taxon>
        <taxon>Dentiscutata</taxon>
    </lineage>
</organism>
<dbReference type="EMBL" id="CAJVPY010029233">
    <property type="protein sequence ID" value="CAG8793914.1"/>
    <property type="molecule type" value="Genomic_DNA"/>
</dbReference>
<feature type="non-terminal residue" evidence="1">
    <location>
        <position position="81"/>
    </location>
</feature>
<reference evidence="1" key="1">
    <citation type="submission" date="2021-06" db="EMBL/GenBank/DDBJ databases">
        <authorList>
            <person name="Kallberg Y."/>
            <person name="Tangrot J."/>
            <person name="Rosling A."/>
        </authorList>
    </citation>
    <scope>NUCLEOTIDE SEQUENCE</scope>
    <source>
        <strain evidence="1">MA453B</strain>
    </source>
</reference>
<dbReference type="AlphaFoldDB" id="A0A9N9JTY8"/>
<dbReference type="Proteomes" id="UP000789405">
    <property type="component" value="Unassembled WGS sequence"/>
</dbReference>
<gene>
    <name evidence="1" type="ORF">DERYTH_LOCUS21964</name>
</gene>